<dbReference type="Proteomes" id="UP000664096">
    <property type="component" value="Unassembled WGS sequence"/>
</dbReference>
<protein>
    <submittedName>
        <fullName evidence="2">Uncharacterized protein</fullName>
    </submittedName>
</protein>
<evidence type="ECO:0000313" key="2">
    <source>
        <dbReference type="EMBL" id="MBN9673486.1"/>
    </source>
</evidence>
<dbReference type="EMBL" id="JAEKJZ010000007">
    <property type="protein sequence ID" value="MBN9673486.1"/>
    <property type="molecule type" value="Genomic_DNA"/>
</dbReference>
<feature type="compositionally biased region" description="Acidic residues" evidence="1">
    <location>
        <begin position="154"/>
        <end position="164"/>
    </location>
</feature>
<sequence length="164" mass="16658">MTDNSASPQAGNGSANNGGGYGDHSGHGQNGQPPHGWYYFGPQPPWAGGGQGPFGAAGGSAGDAGVQPDAEAGNQDLMDAFNRLSRGDLSAETLGKLFDLKDRDFWKGALLGSAAVLAVSNMPAIKALIASFTASAFSQNTPASETSKAGPVEEASEERQDDDS</sequence>
<feature type="compositionally biased region" description="Gly residues" evidence="1">
    <location>
        <begin position="47"/>
        <end position="62"/>
    </location>
</feature>
<feature type="region of interest" description="Disordered" evidence="1">
    <location>
        <begin position="1"/>
        <end position="74"/>
    </location>
</feature>
<feature type="compositionally biased region" description="Low complexity" evidence="1">
    <location>
        <begin position="1"/>
        <end position="15"/>
    </location>
</feature>
<dbReference type="AlphaFoldDB" id="A0A939EHV8"/>
<accession>A0A939EHV8</accession>
<evidence type="ECO:0000256" key="1">
    <source>
        <dbReference type="SAM" id="MobiDB-lite"/>
    </source>
</evidence>
<comment type="caution">
    <text evidence="2">The sequence shown here is derived from an EMBL/GenBank/DDBJ whole genome shotgun (WGS) entry which is preliminary data.</text>
</comment>
<dbReference type="RefSeq" id="WP_207143348.1">
    <property type="nucleotide sequence ID" value="NZ_JAEKJZ010000007.1"/>
</dbReference>
<organism evidence="2 3">
    <name type="scientific">Roseibium aggregatum</name>
    <dbReference type="NCBI Taxonomy" id="187304"/>
    <lineage>
        <taxon>Bacteria</taxon>
        <taxon>Pseudomonadati</taxon>
        <taxon>Pseudomonadota</taxon>
        <taxon>Alphaproteobacteria</taxon>
        <taxon>Hyphomicrobiales</taxon>
        <taxon>Stappiaceae</taxon>
        <taxon>Roseibium</taxon>
    </lineage>
</organism>
<proteinExistence type="predicted"/>
<name>A0A939EHV8_9HYPH</name>
<feature type="region of interest" description="Disordered" evidence="1">
    <location>
        <begin position="139"/>
        <end position="164"/>
    </location>
</feature>
<reference evidence="2" key="1">
    <citation type="submission" date="2020-12" db="EMBL/GenBank/DDBJ databases">
        <title>Oil enriched cultivation method for isolating marine PHA-producing bacteria.</title>
        <authorList>
            <person name="Zheng W."/>
            <person name="Yu S."/>
            <person name="Huang Y."/>
        </authorList>
    </citation>
    <scope>NUCLEOTIDE SEQUENCE</scope>
    <source>
        <strain evidence="2">SY-2-12</strain>
    </source>
</reference>
<gene>
    <name evidence="2" type="ORF">JF539_24220</name>
</gene>
<evidence type="ECO:0000313" key="3">
    <source>
        <dbReference type="Proteomes" id="UP000664096"/>
    </source>
</evidence>